<sequence length="216" mass="25009">MSLPDVRIDKLKESEYEEVATILVDAFESNLAYASIFVNKDRLREGLFWLFRTNLYLINKRQSVTKVVRKKNSREIIGVFSLLPPNGVKSELRDYFKIGLPRFIMNFGFSALRTMLKMDSLNKELLTNAIGTNDYYYLSMVAIKANYQGSGIGSYMIDDCLQKLRSINRICHIVGLTTQLPENVTFYTRLGFQKLDEGEIQLKKGCYYNYNMKLDL</sequence>
<organism evidence="2">
    <name type="scientific">uncultured Dysgonomonas sp</name>
    <dbReference type="NCBI Taxonomy" id="206096"/>
    <lineage>
        <taxon>Bacteria</taxon>
        <taxon>Pseudomonadati</taxon>
        <taxon>Bacteroidota</taxon>
        <taxon>Bacteroidia</taxon>
        <taxon>Bacteroidales</taxon>
        <taxon>Dysgonomonadaceae</taxon>
        <taxon>Dysgonomonas</taxon>
        <taxon>environmental samples</taxon>
    </lineage>
</organism>
<evidence type="ECO:0000259" key="1">
    <source>
        <dbReference type="PROSITE" id="PS51186"/>
    </source>
</evidence>
<dbReference type="AlphaFoldDB" id="A0A212K1A2"/>
<dbReference type="InterPro" id="IPR052523">
    <property type="entry name" value="Trichothecene_AcTrans"/>
</dbReference>
<dbReference type="Gene3D" id="3.40.630.30">
    <property type="match status" value="1"/>
</dbReference>
<dbReference type="GO" id="GO:0016747">
    <property type="term" value="F:acyltransferase activity, transferring groups other than amino-acyl groups"/>
    <property type="evidence" value="ECO:0007669"/>
    <property type="project" value="InterPro"/>
</dbReference>
<gene>
    <name evidence="2" type="ORF">KL86DYS2_12807</name>
</gene>
<proteinExistence type="predicted"/>
<dbReference type="EMBL" id="FLUL01000001">
    <property type="protein sequence ID" value="SBW05530.1"/>
    <property type="molecule type" value="Genomic_DNA"/>
</dbReference>
<dbReference type="PROSITE" id="PS51186">
    <property type="entry name" value="GNAT"/>
    <property type="match status" value="1"/>
</dbReference>
<dbReference type="CDD" id="cd04301">
    <property type="entry name" value="NAT_SF"/>
    <property type="match status" value="1"/>
</dbReference>
<dbReference type="Pfam" id="PF13508">
    <property type="entry name" value="Acetyltransf_7"/>
    <property type="match status" value="1"/>
</dbReference>
<feature type="domain" description="N-acetyltransferase" evidence="1">
    <location>
        <begin position="66"/>
        <end position="216"/>
    </location>
</feature>
<dbReference type="RefSeq" id="WP_296950858.1">
    <property type="nucleotide sequence ID" value="NZ_LT599021.1"/>
</dbReference>
<reference evidence="2" key="1">
    <citation type="submission" date="2016-04" db="EMBL/GenBank/DDBJ databases">
        <authorList>
            <person name="Evans L.H."/>
            <person name="Alamgir A."/>
            <person name="Owens N."/>
            <person name="Weber N.D."/>
            <person name="Virtaneva K."/>
            <person name="Barbian K."/>
            <person name="Babar A."/>
            <person name="Rosenke K."/>
        </authorList>
    </citation>
    <scope>NUCLEOTIDE SEQUENCE</scope>
    <source>
        <strain evidence="2">86-2</strain>
    </source>
</reference>
<dbReference type="PANTHER" id="PTHR42791">
    <property type="entry name" value="GNAT FAMILY ACETYLTRANSFERASE"/>
    <property type="match status" value="1"/>
</dbReference>
<evidence type="ECO:0000313" key="2">
    <source>
        <dbReference type="EMBL" id="SBW05530.1"/>
    </source>
</evidence>
<dbReference type="SUPFAM" id="SSF55729">
    <property type="entry name" value="Acyl-CoA N-acyltransferases (Nat)"/>
    <property type="match status" value="1"/>
</dbReference>
<dbReference type="PANTHER" id="PTHR42791:SF1">
    <property type="entry name" value="N-ACETYLTRANSFERASE DOMAIN-CONTAINING PROTEIN"/>
    <property type="match status" value="1"/>
</dbReference>
<name>A0A212K1A2_9BACT</name>
<accession>A0A212K1A2</accession>
<dbReference type="InterPro" id="IPR000182">
    <property type="entry name" value="GNAT_dom"/>
</dbReference>
<dbReference type="InterPro" id="IPR016181">
    <property type="entry name" value="Acyl_CoA_acyltransferase"/>
</dbReference>
<protein>
    <recommendedName>
        <fullName evidence="1">N-acetyltransferase domain-containing protein</fullName>
    </recommendedName>
</protein>